<dbReference type="PANTHER" id="PTHR43737:SF1">
    <property type="entry name" value="DUF1501 DOMAIN-CONTAINING PROTEIN"/>
    <property type="match status" value="1"/>
</dbReference>
<evidence type="ECO:0000313" key="2">
    <source>
        <dbReference type="Proteomes" id="UP000612899"/>
    </source>
</evidence>
<sequence length="408" mass="42765">MDAVTRRKFLIASGVTGAGALALGATSFSIQDILETAGEAPGADGPGTLVMVTLYGGNDGLNTVIPFADKAYQAARPELSYGADEVLKLSETIGLNPAMTGFKRLFDEKRLGIVHAVGYPKPDRSHFRSMDIWHTANPVRPTGTGWLGRWLDTVGGDPRLALSFESVLPPLLAGELSAGAVVGRNGVKLPKTLNIKTVSALGEPAAGESSLQARAASCFADLRNVDTFIQGVNDSAKVTGQARATGTGGQSALANQLNLVAQCIEAKVATRAFSVSLGGFDTHADEKAPHSALVGMLDRAVTAFIDRISATEQGKKTTVAIYSEFGRRVKANASQGTDHGAAHDVILVGGGVKGGLHGEPPNLTKLDDGDVKFTTDFRDIYASLLEHVLLSDAGRMLEGWKGRLKGVF</sequence>
<evidence type="ECO:0000313" key="1">
    <source>
        <dbReference type="EMBL" id="GIH10683.1"/>
    </source>
</evidence>
<proteinExistence type="predicted"/>
<dbReference type="AlphaFoldDB" id="A0A8J3QGZ0"/>
<name>A0A8J3QGZ0_9ACTN</name>
<comment type="caution">
    <text evidence="1">The sequence shown here is derived from an EMBL/GenBank/DDBJ whole genome shotgun (WGS) entry which is preliminary data.</text>
</comment>
<keyword evidence="2" id="KW-1185">Reference proteome</keyword>
<dbReference type="RefSeq" id="WP_203914400.1">
    <property type="nucleotide sequence ID" value="NZ_BONY01000103.1"/>
</dbReference>
<dbReference type="Proteomes" id="UP000612899">
    <property type="component" value="Unassembled WGS sequence"/>
</dbReference>
<protein>
    <recommendedName>
        <fullName evidence="3">DUF1501 domain-containing protein</fullName>
    </recommendedName>
</protein>
<evidence type="ECO:0008006" key="3">
    <source>
        <dbReference type="Google" id="ProtNLM"/>
    </source>
</evidence>
<reference evidence="1" key="1">
    <citation type="submission" date="2021-01" db="EMBL/GenBank/DDBJ databases">
        <title>Whole genome shotgun sequence of Rhizocola hellebori NBRC 109834.</title>
        <authorList>
            <person name="Komaki H."/>
            <person name="Tamura T."/>
        </authorList>
    </citation>
    <scope>NUCLEOTIDE SEQUENCE</scope>
    <source>
        <strain evidence="1">NBRC 109834</strain>
    </source>
</reference>
<dbReference type="InterPro" id="IPR010869">
    <property type="entry name" value="DUF1501"/>
</dbReference>
<accession>A0A8J3QGZ0</accession>
<dbReference type="PROSITE" id="PS51318">
    <property type="entry name" value="TAT"/>
    <property type="match status" value="1"/>
</dbReference>
<gene>
    <name evidence="1" type="ORF">Rhe02_87500</name>
</gene>
<dbReference type="PANTHER" id="PTHR43737">
    <property type="entry name" value="BLL7424 PROTEIN"/>
    <property type="match status" value="1"/>
</dbReference>
<dbReference type="EMBL" id="BONY01000103">
    <property type="protein sequence ID" value="GIH10683.1"/>
    <property type="molecule type" value="Genomic_DNA"/>
</dbReference>
<dbReference type="Pfam" id="PF07394">
    <property type="entry name" value="DUF1501"/>
    <property type="match status" value="1"/>
</dbReference>
<dbReference type="InterPro" id="IPR006311">
    <property type="entry name" value="TAT_signal"/>
</dbReference>
<organism evidence="1 2">
    <name type="scientific">Rhizocola hellebori</name>
    <dbReference type="NCBI Taxonomy" id="1392758"/>
    <lineage>
        <taxon>Bacteria</taxon>
        <taxon>Bacillati</taxon>
        <taxon>Actinomycetota</taxon>
        <taxon>Actinomycetes</taxon>
        <taxon>Micromonosporales</taxon>
        <taxon>Micromonosporaceae</taxon>
        <taxon>Rhizocola</taxon>
    </lineage>
</organism>